<dbReference type="Proteomes" id="UP001281761">
    <property type="component" value="Unassembled WGS sequence"/>
</dbReference>
<reference evidence="2 3" key="1">
    <citation type="journal article" date="2022" name="bioRxiv">
        <title>Genomics of Preaxostyla Flagellates Illuminates Evolutionary Transitions and the Path Towards Mitochondrial Loss.</title>
        <authorList>
            <person name="Novak L.V.F."/>
            <person name="Treitli S.C."/>
            <person name="Pyrih J."/>
            <person name="Halakuc P."/>
            <person name="Pipaliya S.V."/>
            <person name="Vacek V."/>
            <person name="Brzon O."/>
            <person name="Soukal P."/>
            <person name="Eme L."/>
            <person name="Dacks J.B."/>
            <person name="Karnkowska A."/>
            <person name="Elias M."/>
            <person name="Hampl V."/>
        </authorList>
    </citation>
    <scope>NUCLEOTIDE SEQUENCE [LARGE SCALE GENOMIC DNA]</scope>
    <source>
        <strain evidence="2">NAU3</strain>
        <tissue evidence="2">Gut</tissue>
    </source>
</reference>
<feature type="compositionally biased region" description="Polar residues" evidence="1">
    <location>
        <begin position="226"/>
        <end position="239"/>
    </location>
</feature>
<feature type="compositionally biased region" description="Low complexity" evidence="1">
    <location>
        <begin position="19"/>
        <end position="32"/>
    </location>
</feature>
<feature type="compositionally biased region" description="Pro residues" evidence="1">
    <location>
        <begin position="1"/>
        <end position="18"/>
    </location>
</feature>
<feature type="compositionally biased region" description="Low complexity" evidence="1">
    <location>
        <begin position="180"/>
        <end position="194"/>
    </location>
</feature>
<protein>
    <recommendedName>
        <fullName evidence="4">EF-hand domain-containing protein</fullName>
    </recommendedName>
</protein>
<dbReference type="EMBL" id="JARBJD010000810">
    <property type="protein sequence ID" value="KAK2939898.1"/>
    <property type="molecule type" value="Genomic_DNA"/>
</dbReference>
<feature type="compositionally biased region" description="Pro residues" evidence="1">
    <location>
        <begin position="195"/>
        <end position="207"/>
    </location>
</feature>
<dbReference type="InterPro" id="IPR029024">
    <property type="entry name" value="TerB-like"/>
</dbReference>
<feature type="compositionally biased region" description="Pro residues" evidence="1">
    <location>
        <begin position="283"/>
        <end position="313"/>
    </location>
</feature>
<feature type="compositionally biased region" description="Pro residues" evidence="1">
    <location>
        <begin position="167"/>
        <end position="179"/>
    </location>
</feature>
<proteinExistence type="predicted"/>
<keyword evidence="3" id="KW-1185">Reference proteome</keyword>
<feature type="region of interest" description="Disordered" evidence="1">
    <location>
        <begin position="167"/>
        <end position="348"/>
    </location>
</feature>
<evidence type="ECO:0000313" key="3">
    <source>
        <dbReference type="Proteomes" id="UP001281761"/>
    </source>
</evidence>
<evidence type="ECO:0000313" key="2">
    <source>
        <dbReference type="EMBL" id="KAK2939898.1"/>
    </source>
</evidence>
<evidence type="ECO:0000256" key="1">
    <source>
        <dbReference type="SAM" id="MobiDB-lite"/>
    </source>
</evidence>
<comment type="caution">
    <text evidence="2">The sequence shown here is derived from an EMBL/GenBank/DDBJ whole genome shotgun (WGS) entry which is preliminary data.</text>
</comment>
<feature type="compositionally biased region" description="Pro residues" evidence="1">
    <location>
        <begin position="325"/>
        <end position="347"/>
    </location>
</feature>
<gene>
    <name evidence="2" type="ORF">BLNAU_25192</name>
</gene>
<organism evidence="2 3">
    <name type="scientific">Blattamonas nauphoetae</name>
    <dbReference type="NCBI Taxonomy" id="2049346"/>
    <lineage>
        <taxon>Eukaryota</taxon>
        <taxon>Metamonada</taxon>
        <taxon>Preaxostyla</taxon>
        <taxon>Oxymonadida</taxon>
        <taxon>Blattamonas</taxon>
    </lineage>
</organism>
<feature type="region of interest" description="Disordered" evidence="1">
    <location>
        <begin position="1"/>
        <end position="53"/>
    </location>
</feature>
<evidence type="ECO:0008006" key="4">
    <source>
        <dbReference type="Google" id="ProtNLM"/>
    </source>
</evidence>
<feature type="compositionally biased region" description="Low complexity" evidence="1">
    <location>
        <begin position="246"/>
        <end position="263"/>
    </location>
</feature>
<feature type="region of interest" description="Disordered" evidence="1">
    <location>
        <begin position="98"/>
        <end position="120"/>
    </location>
</feature>
<name>A0ABQ9WKN4_9EUKA</name>
<feature type="compositionally biased region" description="Low complexity" evidence="1">
    <location>
        <begin position="208"/>
        <end position="225"/>
    </location>
</feature>
<dbReference type="SUPFAM" id="SSF158682">
    <property type="entry name" value="TerB-like"/>
    <property type="match status" value="1"/>
</dbReference>
<accession>A0ABQ9WKN4</accession>
<sequence length="447" mass="48375">MSYPPYGGPPYQAPPYGQPQPAFQQAPYQQPPTANHQPPQGYPPPQQPAQQDVSARLAQFYDTAAADGVVDSTEVMQAMNLLLAPAQNHKTVVHQRAHRRSTPHATRPRPTSATASLPPPDEMRRQLVIYYAGACADGIVDSQEIVTALKMFDVIIDINQARQLLQPPPGQYQQYPPPTQYGQQPLQQSYTQQPPYQPYGQPQPPTPAYGQAPYNPSSPSAYNPALSQSGYAQNASYQTPPLPKHSPLLGSPPRSRTPSSRASTGRRRSLGPPSAPPAEDFPQHPPQGYAPPCATNPPPPAPPPSYGAPPQQLPSPYGSGGHTQDPPPSSVAPYSQPPAPMGGPLPPHIESQLNSFYVHATQTGNFNTQQTVQACRLFGVSCDNDTAIRLLTEVAGAERRVTQARFVEVVGRYIASRSKIFTTQLSLNVETIARVKLDAVFFSDAKL</sequence>